<dbReference type="STRING" id="1618369.UV54_C0041G0006"/>
<evidence type="ECO:0000259" key="2">
    <source>
        <dbReference type="PROSITE" id="PS50164"/>
    </source>
</evidence>
<dbReference type="Proteomes" id="UP000034213">
    <property type="component" value="Unassembled WGS sequence"/>
</dbReference>
<accession>A0A0G1C0Q0</accession>
<gene>
    <name evidence="3" type="ORF">UV54_C0041G0006</name>
</gene>
<dbReference type="EMBL" id="LCEW01000041">
    <property type="protein sequence ID" value="KKS79142.1"/>
    <property type="molecule type" value="Genomic_DNA"/>
</dbReference>
<evidence type="ECO:0000256" key="1">
    <source>
        <dbReference type="ARBA" id="ARBA00007435"/>
    </source>
</evidence>
<dbReference type="Gene3D" id="3.40.1440.10">
    <property type="entry name" value="GIY-YIG endonuclease"/>
    <property type="match status" value="1"/>
</dbReference>
<dbReference type="PANTHER" id="PTHR34477">
    <property type="entry name" value="UPF0213 PROTEIN YHBQ"/>
    <property type="match status" value="1"/>
</dbReference>
<dbReference type="SUPFAM" id="SSF82771">
    <property type="entry name" value="GIY-YIG endonuclease"/>
    <property type="match status" value="1"/>
</dbReference>
<dbReference type="PANTHER" id="PTHR34477:SF1">
    <property type="entry name" value="UPF0213 PROTEIN YHBQ"/>
    <property type="match status" value="1"/>
</dbReference>
<organism evidence="3 4">
    <name type="scientific">Candidatus Beckwithbacteria bacterium GW2011_GWA2_43_10</name>
    <dbReference type="NCBI Taxonomy" id="1618369"/>
    <lineage>
        <taxon>Bacteria</taxon>
        <taxon>Candidatus Beckwithiibacteriota</taxon>
    </lineage>
</organism>
<reference evidence="3 4" key="1">
    <citation type="journal article" date="2015" name="Nature">
        <title>rRNA introns, odd ribosomes, and small enigmatic genomes across a large radiation of phyla.</title>
        <authorList>
            <person name="Brown C.T."/>
            <person name="Hug L.A."/>
            <person name="Thomas B.C."/>
            <person name="Sharon I."/>
            <person name="Castelle C.J."/>
            <person name="Singh A."/>
            <person name="Wilkins M.J."/>
            <person name="Williams K.H."/>
            <person name="Banfield J.F."/>
        </authorList>
    </citation>
    <scope>NUCLEOTIDE SEQUENCE [LARGE SCALE GENOMIC DNA]</scope>
</reference>
<dbReference type="InterPro" id="IPR035901">
    <property type="entry name" value="GIY-YIG_endonuc_sf"/>
</dbReference>
<evidence type="ECO:0000313" key="3">
    <source>
        <dbReference type="EMBL" id="KKS79142.1"/>
    </source>
</evidence>
<dbReference type="Pfam" id="PF01541">
    <property type="entry name" value="GIY-YIG"/>
    <property type="match status" value="1"/>
</dbReference>
<dbReference type="AlphaFoldDB" id="A0A0G1C0Q0"/>
<comment type="caution">
    <text evidence="3">The sequence shown here is derived from an EMBL/GenBank/DDBJ whole genome shotgun (WGS) entry which is preliminary data.</text>
</comment>
<comment type="similarity">
    <text evidence="1">Belongs to the UPF0213 family.</text>
</comment>
<dbReference type="InterPro" id="IPR050190">
    <property type="entry name" value="UPF0213_domain"/>
</dbReference>
<feature type="domain" description="GIY-YIG" evidence="2">
    <location>
        <begin position="1"/>
        <end position="78"/>
    </location>
</feature>
<protein>
    <submittedName>
        <fullName evidence="3">Excinuclease ABC C subunit domain-containing protein</fullName>
    </submittedName>
</protein>
<sequence length="78" mass="9364">MYYVYILQLINQKYYIGRSDNLKRRLHEHIMGKEKTTRKFLPVTLITYLAFDSKTKAVKFEKYLKTGSGFAFRNKHLV</sequence>
<dbReference type="InterPro" id="IPR000305">
    <property type="entry name" value="GIY-YIG_endonuc"/>
</dbReference>
<proteinExistence type="inferred from homology"/>
<evidence type="ECO:0000313" key="4">
    <source>
        <dbReference type="Proteomes" id="UP000034213"/>
    </source>
</evidence>
<name>A0A0G1C0Q0_9BACT</name>
<dbReference type="PROSITE" id="PS50164">
    <property type="entry name" value="GIY_YIG"/>
    <property type="match status" value="1"/>
</dbReference>